<name>A0AAE4K526_9ACTO</name>
<feature type="transmembrane region" description="Helical" evidence="1">
    <location>
        <begin position="183"/>
        <end position="203"/>
    </location>
</feature>
<keyword evidence="1" id="KW-0472">Membrane</keyword>
<organism evidence="2 3">
    <name type="scientific">Actinomyces oris</name>
    <dbReference type="NCBI Taxonomy" id="544580"/>
    <lineage>
        <taxon>Bacteria</taxon>
        <taxon>Bacillati</taxon>
        <taxon>Actinomycetota</taxon>
        <taxon>Actinomycetes</taxon>
        <taxon>Actinomycetales</taxon>
        <taxon>Actinomycetaceae</taxon>
        <taxon>Actinomyces</taxon>
    </lineage>
</organism>
<dbReference type="RefSeq" id="WP_311372882.1">
    <property type="nucleotide sequence ID" value="NZ_JAMZMH010000009.1"/>
</dbReference>
<protein>
    <submittedName>
        <fullName evidence="2">Uncharacterized protein</fullName>
    </submittedName>
</protein>
<dbReference type="AlphaFoldDB" id="A0AAE4K526"/>
<comment type="caution">
    <text evidence="2">The sequence shown here is derived from an EMBL/GenBank/DDBJ whole genome shotgun (WGS) entry which is preliminary data.</text>
</comment>
<accession>A0AAE4K526</accession>
<feature type="transmembrane region" description="Helical" evidence="1">
    <location>
        <begin position="391"/>
        <end position="414"/>
    </location>
</feature>
<proteinExistence type="predicted"/>
<feature type="transmembrane region" description="Helical" evidence="1">
    <location>
        <begin position="98"/>
        <end position="117"/>
    </location>
</feature>
<sequence>MNATSTRVTLVHEGERLDMAARTGVSVAALVPPPKAHQPSGFLITTADGTVVDAEAAVGTDVLEGTVLITTPVRAGLRSYETTDGDLESALRASVGEAAVVLVAVLCFFLGGLPPLVGHGRLLPAASHIVGACLLMVLLVAAAFRPVRQRSAVREALGALTVPVTGGAAGALLAPVSSPDSRLLVALLTMWGTGVAALLLWIARRGASEAVSAGAWLFLAAVGTVVPAMGVSRVPVLVVLMAVGALGGLLIPGFAMQVPNQQLLDMTQLRVMGRSVRQPMAPPAHDASPRSVSQSVARTTVSSVALEIAFGSLVLLSLPTTIQTALADGMTAWGARVEIVCVMLLLLLRPRTAHSRVLRLMPRLVVAVAIVLVLVLLWIDGGAGVITRSWSQAVAFIIFLTTASTFAVGMFLSTVRSAWWGRLGDIFQTLAAVGTLPSAVIAAGLIDVMRQL</sequence>
<feature type="transmembrane region" description="Helical" evidence="1">
    <location>
        <begin position="330"/>
        <end position="348"/>
    </location>
</feature>
<dbReference type="Proteomes" id="UP001180729">
    <property type="component" value="Unassembled WGS sequence"/>
</dbReference>
<feature type="transmembrane region" description="Helical" evidence="1">
    <location>
        <begin position="426"/>
        <end position="446"/>
    </location>
</feature>
<dbReference type="EMBL" id="JAMZMH010000009">
    <property type="protein sequence ID" value="MDT0249096.1"/>
    <property type="molecule type" value="Genomic_DNA"/>
</dbReference>
<keyword evidence="1" id="KW-0812">Transmembrane</keyword>
<keyword evidence="1" id="KW-1133">Transmembrane helix</keyword>
<evidence type="ECO:0000313" key="3">
    <source>
        <dbReference type="Proteomes" id="UP001180729"/>
    </source>
</evidence>
<reference evidence="2" key="1">
    <citation type="submission" date="2022-06" db="EMBL/GenBank/DDBJ databases">
        <title>Draft Genome Sequences of Three Actinomyces oris Strains, Isolated from Healthy Human Feces.</title>
        <authorList>
            <person name="Ye Y."/>
            <person name="Liu C."/>
            <person name="Zhao J."/>
            <person name="Xu J."/>
            <person name="Huang H."/>
            <person name="Wang B."/>
            <person name="Wei J."/>
            <person name="Jing X."/>
        </authorList>
    </citation>
    <scope>NUCLEOTIDE SEQUENCE</scope>
    <source>
        <strain evidence="2">CNGBCC1803368</strain>
    </source>
</reference>
<feature type="transmembrane region" description="Helical" evidence="1">
    <location>
        <begin position="210"/>
        <end position="230"/>
    </location>
</feature>
<feature type="transmembrane region" description="Helical" evidence="1">
    <location>
        <begin position="360"/>
        <end position="379"/>
    </location>
</feature>
<feature type="transmembrane region" description="Helical" evidence="1">
    <location>
        <begin position="300"/>
        <end position="318"/>
    </location>
</feature>
<evidence type="ECO:0000256" key="1">
    <source>
        <dbReference type="SAM" id="Phobius"/>
    </source>
</evidence>
<feature type="transmembrane region" description="Helical" evidence="1">
    <location>
        <begin position="123"/>
        <end position="144"/>
    </location>
</feature>
<gene>
    <name evidence="2" type="ORF">RMW62_08360</name>
</gene>
<evidence type="ECO:0000313" key="2">
    <source>
        <dbReference type="EMBL" id="MDT0249096.1"/>
    </source>
</evidence>
<feature type="transmembrane region" description="Helical" evidence="1">
    <location>
        <begin position="156"/>
        <end position="177"/>
    </location>
</feature>
<feature type="transmembrane region" description="Helical" evidence="1">
    <location>
        <begin position="236"/>
        <end position="256"/>
    </location>
</feature>